<dbReference type="InterPro" id="IPR023203">
    <property type="entry name" value="TTHA0068_sf"/>
</dbReference>
<dbReference type="PANTHER" id="PTHR34796:SF1">
    <property type="entry name" value="EXPRESSED PROTEIN"/>
    <property type="match status" value="1"/>
</dbReference>
<proteinExistence type="predicted"/>
<name>A0ABT3DN36_9BACI</name>
<evidence type="ECO:0000313" key="1">
    <source>
        <dbReference type="EMBL" id="MCV9888293.1"/>
    </source>
</evidence>
<dbReference type="RefSeq" id="WP_264144425.1">
    <property type="nucleotide sequence ID" value="NZ_JAOYEY010000050.1"/>
</dbReference>
<dbReference type="Proteomes" id="UP001526147">
    <property type="component" value="Unassembled WGS sequence"/>
</dbReference>
<organism evidence="1 2">
    <name type="scientific">Metabacillus halosaccharovorans</name>
    <dbReference type="NCBI Taxonomy" id="930124"/>
    <lineage>
        <taxon>Bacteria</taxon>
        <taxon>Bacillati</taxon>
        <taxon>Bacillota</taxon>
        <taxon>Bacilli</taxon>
        <taxon>Bacillales</taxon>
        <taxon>Bacillaceae</taxon>
        <taxon>Metabacillus</taxon>
    </lineage>
</organism>
<accession>A0ABT3DN36</accession>
<comment type="caution">
    <text evidence="1">The sequence shown here is derived from an EMBL/GenBank/DDBJ whole genome shotgun (WGS) entry which is preliminary data.</text>
</comment>
<keyword evidence="2" id="KW-1185">Reference proteome</keyword>
<dbReference type="InterPro" id="IPR005500">
    <property type="entry name" value="DUF309"/>
</dbReference>
<dbReference type="EMBL" id="JAOYEY010000050">
    <property type="protein sequence ID" value="MCV9888293.1"/>
    <property type="molecule type" value="Genomic_DNA"/>
</dbReference>
<sequence>MFDRAYIEYLVHFHCDRDYFECHEVLEEHWKKDALNNRKKYWVGLIQIAVALYHQRRENFSGALKMISNAIKIIEKEKVHIEQLGLHSDQLLNLLVNRKEDIQHQLPYTSINLPIINKNLMKECLLICRKEGMEWGIESNLRNLDLIHKHMRRNRTDVIKERLVELEKRKKIRAVHTENNPNL</sequence>
<dbReference type="Pfam" id="PF03745">
    <property type="entry name" value="DUF309"/>
    <property type="match status" value="1"/>
</dbReference>
<gene>
    <name evidence="1" type="ORF">OIH86_21825</name>
</gene>
<protein>
    <submittedName>
        <fullName evidence="1">DUF309 domain-containing protein</fullName>
    </submittedName>
</protein>
<dbReference type="PANTHER" id="PTHR34796">
    <property type="entry name" value="EXPRESSED PROTEIN"/>
    <property type="match status" value="1"/>
</dbReference>
<dbReference type="Gene3D" id="1.10.3450.10">
    <property type="entry name" value="TTHA0068-like"/>
    <property type="match status" value="1"/>
</dbReference>
<evidence type="ECO:0000313" key="2">
    <source>
        <dbReference type="Proteomes" id="UP001526147"/>
    </source>
</evidence>
<dbReference type="SUPFAM" id="SSF140663">
    <property type="entry name" value="TTHA0068-like"/>
    <property type="match status" value="1"/>
</dbReference>
<reference evidence="1 2" key="1">
    <citation type="submission" date="2022-10" db="EMBL/GenBank/DDBJ databases">
        <title>Draft genome assembly of moderately radiation resistant bacterium Metabacillus halosaccharovorans.</title>
        <authorList>
            <person name="Pal S."/>
            <person name="Gopinathan A."/>
        </authorList>
    </citation>
    <scope>NUCLEOTIDE SEQUENCE [LARGE SCALE GENOMIC DNA]</scope>
    <source>
        <strain evidence="1 2">VITHBRA001</strain>
    </source>
</reference>